<dbReference type="InterPro" id="IPR018888">
    <property type="entry name" value="UPF0561"/>
</dbReference>
<dbReference type="AlphaFoldDB" id="A0A7K1V1I8"/>
<dbReference type="Pfam" id="PF10573">
    <property type="entry name" value="UPF0561"/>
    <property type="match status" value="1"/>
</dbReference>
<sequence>MMSRICTCSTACAPVASTCACAPSGPVKVNRSFGRRMRSQATTHVDSAVHSAAESTTTRMVSSAPRVPARPADRSTPLRAPRSSSSSTSASNSECNSSTSSSEPSTASTSSMSSFPRTACAGKSATSNVVLAQ</sequence>
<proteinExistence type="predicted"/>
<organism evidence="2 3">
    <name type="scientific">Nocardia terrae</name>
    <dbReference type="NCBI Taxonomy" id="2675851"/>
    <lineage>
        <taxon>Bacteria</taxon>
        <taxon>Bacillati</taxon>
        <taxon>Actinomycetota</taxon>
        <taxon>Actinomycetes</taxon>
        <taxon>Mycobacteriales</taxon>
        <taxon>Nocardiaceae</taxon>
        <taxon>Nocardia</taxon>
    </lineage>
</organism>
<gene>
    <name evidence="2" type="ORF">GPX89_25095</name>
</gene>
<feature type="region of interest" description="Disordered" evidence="1">
    <location>
        <begin position="35"/>
        <end position="133"/>
    </location>
</feature>
<feature type="compositionally biased region" description="Polar residues" evidence="1">
    <location>
        <begin position="124"/>
        <end position="133"/>
    </location>
</feature>
<comment type="caution">
    <text evidence="2">The sequence shown here is derived from an EMBL/GenBank/DDBJ whole genome shotgun (WGS) entry which is preliminary data.</text>
</comment>
<dbReference type="EMBL" id="WRPP01000005">
    <property type="protein sequence ID" value="MVU80513.1"/>
    <property type="molecule type" value="Genomic_DNA"/>
</dbReference>
<protein>
    <submittedName>
        <fullName evidence="2">Uncharacterized protein</fullName>
    </submittedName>
</protein>
<feature type="compositionally biased region" description="Low complexity" evidence="1">
    <location>
        <begin position="74"/>
        <end position="119"/>
    </location>
</feature>
<dbReference type="PROSITE" id="PS51257">
    <property type="entry name" value="PROKAR_LIPOPROTEIN"/>
    <property type="match status" value="1"/>
</dbReference>
<evidence type="ECO:0000256" key="1">
    <source>
        <dbReference type="SAM" id="MobiDB-lite"/>
    </source>
</evidence>
<name>A0A7K1V1I8_9NOCA</name>
<evidence type="ECO:0000313" key="2">
    <source>
        <dbReference type="EMBL" id="MVU80513.1"/>
    </source>
</evidence>
<keyword evidence="3" id="KW-1185">Reference proteome</keyword>
<reference evidence="2 3" key="1">
    <citation type="submission" date="2019-12" db="EMBL/GenBank/DDBJ databases">
        <title>Nocardia sp. nov. ET3-3 isolated from soil.</title>
        <authorList>
            <person name="Kanchanasin P."/>
            <person name="Tanasupawat S."/>
            <person name="Yuki M."/>
            <person name="Kudo T."/>
        </authorList>
    </citation>
    <scope>NUCLEOTIDE SEQUENCE [LARGE SCALE GENOMIC DNA]</scope>
    <source>
        <strain evidence="2 3">ET3-3</strain>
    </source>
</reference>
<accession>A0A7K1V1I8</accession>
<evidence type="ECO:0000313" key="3">
    <source>
        <dbReference type="Proteomes" id="UP000466794"/>
    </source>
</evidence>
<dbReference type="Proteomes" id="UP000466794">
    <property type="component" value="Unassembled WGS sequence"/>
</dbReference>